<dbReference type="PANTHER" id="PTHR12461">
    <property type="entry name" value="HYPOXIA-INDUCIBLE FACTOR 1 ALPHA INHIBITOR-RELATED"/>
    <property type="match status" value="1"/>
</dbReference>
<accession>A0A0F7SFV1</accession>
<dbReference type="Gene3D" id="2.60.120.650">
    <property type="entry name" value="Cupin"/>
    <property type="match status" value="1"/>
</dbReference>
<dbReference type="SUPFAM" id="SSF51197">
    <property type="entry name" value="Clavaminate synthase-like"/>
    <property type="match status" value="1"/>
</dbReference>
<dbReference type="InterPro" id="IPR041667">
    <property type="entry name" value="Cupin_8"/>
</dbReference>
<feature type="domain" description="JmjC" evidence="1">
    <location>
        <begin position="116"/>
        <end position="273"/>
    </location>
</feature>
<evidence type="ECO:0000259" key="1">
    <source>
        <dbReference type="PROSITE" id="PS51184"/>
    </source>
</evidence>
<reference evidence="2" key="1">
    <citation type="submission" date="2014-08" db="EMBL/GenBank/DDBJ databases">
        <authorList>
            <person name="Sharma Rahul"/>
            <person name="Thines Marco"/>
        </authorList>
    </citation>
    <scope>NUCLEOTIDE SEQUENCE</scope>
</reference>
<proteinExistence type="predicted"/>
<evidence type="ECO:0000313" key="2">
    <source>
        <dbReference type="EMBL" id="CDZ97736.1"/>
    </source>
</evidence>
<dbReference type="SMART" id="SM00558">
    <property type="entry name" value="JmjC"/>
    <property type="match status" value="1"/>
</dbReference>
<dbReference type="EMBL" id="LN483249">
    <property type="protein sequence ID" value="CDZ97736.1"/>
    <property type="molecule type" value="Genomic_DNA"/>
</dbReference>
<dbReference type="AlphaFoldDB" id="A0A0F7SFV1"/>
<dbReference type="PROSITE" id="PS51184">
    <property type="entry name" value="JMJC"/>
    <property type="match status" value="1"/>
</dbReference>
<protein>
    <submittedName>
        <fullName evidence="2">Uncharacterized conserved protein, contains JmjC domain</fullName>
    </submittedName>
</protein>
<organism evidence="2">
    <name type="scientific">Phaffia rhodozyma</name>
    <name type="common">Yeast</name>
    <name type="synonym">Xanthophyllomyces dendrorhous</name>
    <dbReference type="NCBI Taxonomy" id="264483"/>
    <lineage>
        <taxon>Eukaryota</taxon>
        <taxon>Fungi</taxon>
        <taxon>Dikarya</taxon>
        <taxon>Basidiomycota</taxon>
        <taxon>Agaricomycotina</taxon>
        <taxon>Tremellomycetes</taxon>
        <taxon>Cystofilobasidiales</taxon>
        <taxon>Mrakiaceae</taxon>
        <taxon>Phaffia</taxon>
    </lineage>
</organism>
<dbReference type="Pfam" id="PF13621">
    <property type="entry name" value="Cupin_8"/>
    <property type="match status" value="1"/>
</dbReference>
<dbReference type="InterPro" id="IPR003347">
    <property type="entry name" value="JmjC_dom"/>
</dbReference>
<name>A0A0F7SFV1_PHARH</name>
<sequence>MRPSSINRSTQAVKKLLAPSASKLTEHLQASQPVLLQNIIDTWPALATWTIENNLGRLRSLAEGYNVPVEWSQPGRGFLDKGKKGKTMMPLDLFLDAFILKKIPRQGSDPANDPVFYLAQHDLLAQIPDLKDDAPGTFVDRYLDIDKKEFWRSNIWIGPKGTFTPIHKDPYHNLFCQILGSKTFHLYPPTTESAALYLSPFPQHQTSSIPVSSSHVPSEEYPLFEGARKREIEVVLKKGEVLFLPEGWWHSVEGEGEGEECAGGRISLNYWFR</sequence>
<dbReference type="PANTHER" id="PTHR12461:SF105">
    <property type="entry name" value="HYPOXIA-INDUCIBLE FACTOR 1-ALPHA INHIBITOR"/>
    <property type="match status" value="1"/>
</dbReference>